<dbReference type="InterPro" id="IPR035932">
    <property type="entry name" value="HflD-like_sf"/>
</dbReference>
<name>A0ABV9NQY4_9GAMM</name>
<dbReference type="InterPro" id="IPR007451">
    <property type="entry name" value="HflD"/>
</dbReference>
<keyword evidence="2 4" id="KW-0963">Cytoplasm</keyword>
<evidence type="ECO:0000256" key="1">
    <source>
        <dbReference type="ARBA" id="ARBA00022475"/>
    </source>
</evidence>
<dbReference type="Proteomes" id="UP001595892">
    <property type="component" value="Unassembled WGS sequence"/>
</dbReference>
<accession>A0ABV9NQY4</accession>
<gene>
    <name evidence="4 5" type="primary">hflD</name>
    <name evidence="5" type="ORF">ACFO3Q_14015</name>
</gene>
<evidence type="ECO:0000313" key="6">
    <source>
        <dbReference type="Proteomes" id="UP001595892"/>
    </source>
</evidence>
<protein>
    <recommendedName>
        <fullName evidence="4">High frequency lysogenization protein HflD homolog</fullName>
    </recommendedName>
</protein>
<keyword evidence="1 4" id="KW-1003">Cell membrane</keyword>
<sequence>MSAAMRDRTLALAGLLQATSMVRQVATTGETENGFLTASIESVFRLEAETPEAVYGGAGGVGRGLRGLVQQIEGGADPAPARLAFTVLQVERRFSAQPRMMDTIARGIREIDRQREHWGPVHPTVLARLGELYSANISTLRPRVLVQGNPTYLAQPEVVAEIRAVLLAALRSAVLWRQLGGTYWDVLFSRRAIAQAARDWLRQSP</sequence>
<dbReference type="PANTHER" id="PTHR38100">
    <property type="entry name" value="HIGH FREQUENCY LYSOGENIZATION PROTEIN HFLD"/>
    <property type="match status" value="1"/>
</dbReference>
<dbReference type="PANTHER" id="PTHR38100:SF1">
    <property type="entry name" value="HIGH FREQUENCY LYSOGENIZATION PROTEIN HFLD"/>
    <property type="match status" value="1"/>
</dbReference>
<dbReference type="Pfam" id="PF04356">
    <property type="entry name" value="DUF489"/>
    <property type="match status" value="1"/>
</dbReference>
<dbReference type="EMBL" id="JBHSGG010000040">
    <property type="protein sequence ID" value="MFC4729283.1"/>
    <property type="molecule type" value="Genomic_DNA"/>
</dbReference>
<comment type="subcellular location">
    <subcellularLocation>
        <location evidence="4">Cytoplasm</location>
    </subcellularLocation>
    <subcellularLocation>
        <location evidence="4">Cell membrane</location>
        <topology evidence="4">Peripheral membrane protein</topology>
        <orientation evidence="4">Cytoplasmic side</orientation>
    </subcellularLocation>
</comment>
<evidence type="ECO:0000256" key="4">
    <source>
        <dbReference type="HAMAP-Rule" id="MF_00695"/>
    </source>
</evidence>
<evidence type="ECO:0000313" key="5">
    <source>
        <dbReference type="EMBL" id="MFC4729283.1"/>
    </source>
</evidence>
<organism evidence="5 6">
    <name type="scientific">Coralloluteibacterium thermophilum</name>
    <dbReference type="NCBI Taxonomy" id="2707049"/>
    <lineage>
        <taxon>Bacteria</taxon>
        <taxon>Pseudomonadati</taxon>
        <taxon>Pseudomonadota</taxon>
        <taxon>Gammaproteobacteria</taxon>
        <taxon>Lysobacterales</taxon>
        <taxon>Lysobacteraceae</taxon>
        <taxon>Coralloluteibacterium</taxon>
    </lineage>
</organism>
<evidence type="ECO:0000256" key="2">
    <source>
        <dbReference type="ARBA" id="ARBA00022490"/>
    </source>
</evidence>
<reference evidence="6" key="1">
    <citation type="journal article" date="2019" name="Int. J. Syst. Evol. Microbiol.">
        <title>The Global Catalogue of Microorganisms (GCM) 10K type strain sequencing project: providing services to taxonomists for standard genome sequencing and annotation.</title>
        <authorList>
            <consortium name="The Broad Institute Genomics Platform"/>
            <consortium name="The Broad Institute Genome Sequencing Center for Infectious Disease"/>
            <person name="Wu L."/>
            <person name="Ma J."/>
        </authorList>
    </citation>
    <scope>NUCLEOTIDE SEQUENCE [LARGE SCALE GENOMIC DNA]</scope>
    <source>
        <strain evidence="6">CGMCC 1.13574</strain>
    </source>
</reference>
<keyword evidence="3 4" id="KW-0472">Membrane</keyword>
<dbReference type="SUPFAM" id="SSF101322">
    <property type="entry name" value="YcfC-like"/>
    <property type="match status" value="1"/>
</dbReference>
<proteinExistence type="inferred from homology"/>
<comment type="similarity">
    <text evidence="4">Belongs to the HflD family.</text>
</comment>
<dbReference type="NCBIfam" id="NF001246">
    <property type="entry name" value="PRK00218.1-2"/>
    <property type="match status" value="1"/>
</dbReference>
<dbReference type="RefSeq" id="WP_377005358.1">
    <property type="nucleotide sequence ID" value="NZ_JBHSGG010000040.1"/>
</dbReference>
<comment type="caution">
    <text evidence="5">The sequence shown here is derived from an EMBL/GenBank/DDBJ whole genome shotgun (WGS) entry which is preliminary data.</text>
</comment>
<keyword evidence="6" id="KW-1185">Reference proteome</keyword>
<evidence type="ECO:0000256" key="3">
    <source>
        <dbReference type="ARBA" id="ARBA00023136"/>
    </source>
</evidence>
<dbReference type="Gene3D" id="1.10.3890.10">
    <property type="entry name" value="HflD-like"/>
    <property type="match status" value="1"/>
</dbReference>
<dbReference type="HAMAP" id="MF_00695">
    <property type="entry name" value="HflD_protein"/>
    <property type="match status" value="1"/>
</dbReference>